<evidence type="ECO:0000313" key="2">
    <source>
        <dbReference type="EMBL" id="HIR62963.1"/>
    </source>
</evidence>
<comment type="caution">
    <text evidence="2">The sequence shown here is derived from an EMBL/GenBank/DDBJ whole genome shotgun (WGS) entry which is preliminary data.</text>
</comment>
<reference evidence="2" key="1">
    <citation type="submission" date="2020-10" db="EMBL/GenBank/DDBJ databases">
        <authorList>
            <person name="Gilroy R."/>
        </authorList>
    </citation>
    <scope>NUCLEOTIDE SEQUENCE</scope>
    <source>
        <strain evidence="2">ChiHjej13B12-12457</strain>
    </source>
</reference>
<feature type="compositionally biased region" description="Low complexity" evidence="1">
    <location>
        <begin position="195"/>
        <end position="206"/>
    </location>
</feature>
<proteinExistence type="predicted"/>
<evidence type="ECO:0000256" key="1">
    <source>
        <dbReference type="SAM" id="MobiDB-lite"/>
    </source>
</evidence>
<feature type="compositionally biased region" description="Basic residues" evidence="1">
    <location>
        <begin position="207"/>
        <end position="220"/>
    </location>
</feature>
<accession>A0A9D1J6V3</accession>
<feature type="region of interest" description="Disordered" evidence="1">
    <location>
        <begin position="181"/>
        <end position="220"/>
    </location>
</feature>
<dbReference type="EMBL" id="DVHI01000070">
    <property type="protein sequence ID" value="HIR62963.1"/>
    <property type="molecule type" value="Genomic_DNA"/>
</dbReference>
<dbReference type="AlphaFoldDB" id="A0A9D1J6V3"/>
<dbReference type="InterPro" id="IPR025632">
    <property type="entry name" value="DUF4290"/>
</dbReference>
<reference evidence="2" key="2">
    <citation type="journal article" date="2021" name="PeerJ">
        <title>Extensive microbial diversity within the chicken gut microbiome revealed by metagenomics and culture.</title>
        <authorList>
            <person name="Gilroy R."/>
            <person name="Ravi A."/>
            <person name="Getino M."/>
            <person name="Pursley I."/>
            <person name="Horton D.L."/>
            <person name="Alikhan N.F."/>
            <person name="Baker D."/>
            <person name="Gharbi K."/>
            <person name="Hall N."/>
            <person name="Watson M."/>
            <person name="Adriaenssens E.M."/>
            <person name="Foster-Nyarko E."/>
            <person name="Jarju S."/>
            <person name="Secka A."/>
            <person name="Antonio M."/>
            <person name="Oren A."/>
            <person name="Chaudhuri R.R."/>
            <person name="La Ragione R."/>
            <person name="Hildebrand F."/>
            <person name="Pallen M.J."/>
        </authorList>
    </citation>
    <scope>NUCLEOTIDE SEQUENCE</scope>
    <source>
        <strain evidence="2">ChiHjej13B12-12457</strain>
    </source>
</reference>
<sequence>MDYNTNREKLIMPEYGRHIQKMIEHVKQIPDREKRNEQIRAVVSVMEILNPHLTEQPDYKHKLWDHVQFIAGFDLDVDSPYPVPTKEEFSTPPDIVPMPKEPLAAAHYGRNIQNMIKVIAAMPEDETRDRMIKSMAVYMRQQYLIWNKDSVSDETIFKDIERLSGGTLRVPEHIHLESVSDKEKFTRPGMILPTGNQPGRNQFRQQGRNKNKKNKWKKQQ</sequence>
<dbReference type="Pfam" id="PF14123">
    <property type="entry name" value="DUF4290"/>
    <property type="match status" value="1"/>
</dbReference>
<organism evidence="2 3">
    <name type="scientific">Candidatus Coprenecus avistercoris</name>
    <dbReference type="NCBI Taxonomy" id="2840730"/>
    <lineage>
        <taxon>Bacteria</taxon>
        <taxon>Pseudomonadati</taxon>
        <taxon>Bacteroidota</taxon>
        <taxon>Bacteroidia</taxon>
        <taxon>Bacteroidales</taxon>
        <taxon>Rikenellaceae</taxon>
        <taxon>Rikenellaceae incertae sedis</taxon>
        <taxon>Candidatus Coprenecus</taxon>
    </lineage>
</organism>
<protein>
    <submittedName>
        <fullName evidence="2">DUF4290 domain-containing protein</fullName>
    </submittedName>
</protein>
<dbReference type="Proteomes" id="UP000886744">
    <property type="component" value="Unassembled WGS sequence"/>
</dbReference>
<gene>
    <name evidence="2" type="ORF">IAC94_05520</name>
</gene>
<evidence type="ECO:0000313" key="3">
    <source>
        <dbReference type="Proteomes" id="UP000886744"/>
    </source>
</evidence>
<name>A0A9D1J6V3_9BACT</name>